<dbReference type="NCBIfam" id="TIGR01733">
    <property type="entry name" value="AA-adenyl-dom"/>
    <property type="match status" value="1"/>
</dbReference>
<dbReference type="InterPro" id="IPR001242">
    <property type="entry name" value="Condensation_dom"/>
</dbReference>
<evidence type="ECO:0000256" key="3">
    <source>
        <dbReference type="ARBA" id="ARBA00022553"/>
    </source>
</evidence>
<accession>A0ABW2TQ08</accession>
<dbReference type="PANTHER" id="PTHR45527">
    <property type="entry name" value="NONRIBOSOMAL PEPTIDE SYNTHETASE"/>
    <property type="match status" value="1"/>
</dbReference>
<dbReference type="EMBL" id="JBHTEY010000004">
    <property type="protein sequence ID" value="MFC7615017.1"/>
    <property type="molecule type" value="Genomic_DNA"/>
</dbReference>
<feature type="region of interest" description="Disordered" evidence="4">
    <location>
        <begin position="946"/>
        <end position="966"/>
    </location>
</feature>
<dbReference type="PANTHER" id="PTHR45527:SF1">
    <property type="entry name" value="FATTY ACID SYNTHASE"/>
    <property type="match status" value="1"/>
</dbReference>
<evidence type="ECO:0000256" key="4">
    <source>
        <dbReference type="SAM" id="MobiDB-lite"/>
    </source>
</evidence>
<gene>
    <name evidence="6" type="ORF">ACFQV2_17355</name>
</gene>
<proteinExistence type="predicted"/>
<dbReference type="Gene3D" id="3.40.50.12780">
    <property type="entry name" value="N-terminal domain of ligase-like"/>
    <property type="match status" value="1"/>
</dbReference>
<feature type="compositionally biased region" description="Basic and acidic residues" evidence="4">
    <location>
        <begin position="947"/>
        <end position="966"/>
    </location>
</feature>
<evidence type="ECO:0000259" key="5">
    <source>
        <dbReference type="PROSITE" id="PS50075"/>
    </source>
</evidence>
<evidence type="ECO:0000256" key="1">
    <source>
        <dbReference type="ARBA" id="ARBA00001957"/>
    </source>
</evidence>
<dbReference type="Gene3D" id="3.30.300.30">
    <property type="match status" value="1"/>
</dbReference>
<name>A0ABW2TQ08_9PSEU</name>
<dbReference type="PROSITE" id="PS50075">
    <property type="entry name" value="CARRIER"/>
    <property type="match status" value="1"/>
</dbReference>
<dbReference type="SUPFAM" id="SSF52777">
    <property type="entry name" value="CoA-dependent acyltransferases"/>
    <property type="match status" value="3"/>
</dbReference>
<feature type="region of interest" description="Disordered" evidence="4">
    <location>
        <begin position="1222"/>
        <end position="1263"/>
    </location>
</feature>
<evidence type="ECO:0000256" key="2">
    <source>
        <dbReference type="ARBA" id="ARBA00022450"/>
    </source>
</evidence>
<feature type="compositionally biased region" description="Basic residues" evidence="4">
    <location>
        <begin position="1231"/>
        <end position="1248"/>
    </location>
</feature>
<dbReference type="Gene3D" id="3.30.559.10">
    <property type="entry name" value="Chloramphenicol acetyltransferase-like domain"/>
    <property type="match status" value="2"/>
</dbReference>
<reference evidence="7" key="1">
    <citation type="journal article" date="2019" name="Int. J. Syst. Evol. Microbiol.">
        <title>The Global Catalogue of Microorganisms (GCM) 10K type strain sequencing project: providing services to taxonomists for standard genome sequencing and annotation.</title>
        <authorList>
            <consortium name="The Broad Institute Genomics Platform"/>
            <consortium name="The Broad Institute Genome Sequencing Center for Infectious Disease"/>
            <person name="Wu L."/>
            <person name="Ma J."/>
        </authorList>
    </citation>
    <scope>NUCLEOTIDE SEQUENCE [LARGE SCALE GENOMIC DNA]</scope>
    <source>
        <strain evidence="7">JCM 17695</strain>
    </source>
</reference>
<evidence type="ECO:0000313" key="6">
    <source>
        <dbReference type="EMBL" id="MFC7615017.1"/>
    </source>
</evidence>
<dbReference type="InterPro" id="IPR023213">
    <property type="entry name" value="CAT-like_dom_sf"/>
</dbReference>
<dbReference type="InterPro" id="IPR009081">
    <property type="entry name" value="PP-bd_ACP"/>
</dbReference>
<dbReference type="PROSITE" id="PS00012">
    <property type="entry name" value="PHOSPHOPANTETHEINE"/>
    <property type="match status" value="1"/>
</dbReference>
<dbReference type="InterPro" id="IPR006162">
    <property type="entry name" value="Ppantetheine_attach_site"/>
</dbReference>
<dbReference type="Pfam" id="PF00550">
    <property type="entry name" value="PP-binding"/>
    <property type="match status" value="1"/>
</dbReference>
<dbReference type="Pfam" id="PF13193">
    <property type="entry name" value="AMP-binding_C"/>
    <property type="match status" value="1"/>
</dbReference>
<dbReference type="Pfam" id="PF00668">
    <property type="entry name" value="Condensation"/>
    <property type="match status" value="2"/>
</dbReference>
<dbReference type="InterPro" id="IPR042099">
    <property type="entry name" value="ANL_N_sf"/>
</dbReference>
<keyword evidence="2" id="KW-0596">Phosphopantetheine</keyword>
<comment type="caution">
    <text evidence="6">The sequence shown here is derived from an EMBL/GenBank/DDBJ whole genome shotgun (WGS) entry which is preliminary data.</text>
</comment>
<keyword evidence="7" id="KW-1185">Reference proteome</keyword>
<feature type="region of interest" description="Disordered" evidence="4">
    <location>
        <begin position="22"/>
        <end position="42"/>
    </location>
</feature>
<dbReference type="Gene3D" id="1.10.1200.10">
    <property type="entry name" value="ACP-like"/>
    <property type="match status" value="1"/>
</dbReference>
<protein>
    <submittedName>
        <fullName evidence="6">Amino acid adenylation domain-containing protein</fullName>
    </submittedName>
</protein>
<dbReference type="InterPro" id="IPR020806">
    <property type="entry name" value="PKS_PP-bd"/>
</dbReference>
<comment type="cofactor">
    <cofactor evidence="1">
        <name>pantetheine 4'-phosphate</name>
        <dbReference type="ChEBI" id="CHEBI:47942"/>
    </cofactor>
</comment>
<dbReference type="InterPro" id="IPR045851">
    <property type="entry name" value="AMP-bd_C_sf"/>
</dbReference>
<dbReference type="InterPro" id="IPR000873">
    <property type="entry name" value="AMP-dep_synth/lig_dom"/>
</dbReference>
<dbReference type="PROSITE" id="PS00455">
    <property type="entry name" value="AMP_BINDING"/>
    <property type="match status" value="1"/>
</dbReference>
<dbReference type="Pfam" id="PF00501">
    <property type="entry name" value="AMP-binding"/>
    <property type="match status" value="1"/>
</dbReference>
<keyword evidence="3" id="KW-0597">Phosphoprotein</keyword>
<dbReference type="Proteomes" id="UP001596512">
    <property type="component" value="Unassembled WGS sequence"/>
</dbReference>
<evidence type="ECO:0000313" key="7">
    <source>
        <dbReference type="Proteomes" id="UP001596512"/>
    </source>
</evidence>
<feature type="domain" description="Carrier" evidence="5">
    <location>
        <begin position="965"/>
        <end position="1039"/>
    </location>
</feature>
<dbReference type="CDD" id="cd19531">
    <property type="entry name" value="LCL_NRPS-like"/>
    <property type="match status" value="1"/>
</dbReference>
<dbReference type="SUPFAM" id="SSF56801">
    <property type="entry name" value="Acetyl-CoA synthetase-like"/>
    <property type="match status" value="1"/>
</dbReference>
<dbReference type="InterPro" id="IPR036736">
    <property type="entry name" value="ACP-like_sf"/>
</dbReference>
<dbReference type="Gene3D" id="3.30.559.30">
    <property type="entry name" value="Nonribosomal peptide synthetase, condensation domain"/>
    <property type="match status" value="1"/>
</dbReference>
<sequence length="1263" mass="136530">MTSSRQHRRDALPEHLKAKLAERLAGKRPATTPGGIPPAPRDTPLPLSSAQQRLWFLSQFNPGGADYNSGVALRLTGALDVPALTAALDALVVAHESLRTTFDEVDGRPVQVVRPPAPVHPLLIDLDGQRVDDVLEAEFARPFDLREGPLLRAALVRVAEQEHVLLLSSHHIVVDGWSLTVLLEDLAAAYAGRPIAHEGPRYGDFAVWQQQRLTGAAMEEHVAYWRRALAGVAPLDLPTDRPRPAVRSTAGSAEHFALPGALAARLGAVAKAHDTTLFTVLMAACQVLFSRYAGQDDIAIGTVTAGRDRAELHRVVGFFADTVVLRSTVDETRSFADFLAGVHAGALEAFSHAAAPFDRLVEAVGAPRDPSRNPLFDVLVLLQNAQRGLPEFPGLAVAEVDLRRWAANFDLSVEFTERPDRLDCVIEYSTDLFDARTVRALSERLTALLDAIAAAPDRPLADLPRLTPGELRAVTRDWHGPALPLPDTTFPAHFEAQVRRTPDAVALVCGPESLTYAELNARANRLAHRVIAECDGPERVVAVALPRGVDAVVAQLAVLKAGAVYLPVDPALPAGRRAHLVADSGAVLVIDHVLDTGGEPSTDPDVGLRPDNAAYVIYTSGSTGLPKGVVVEHRSLIALLHNHRADFVAAAGGRRLRVALSAVFSFDTAWEGPVLMADGHELHLLPDEVRMDPAALVEYVAARRIDFLDLTPSYLRQLLPAGLLTDPRHRPAVLMVGGEAVDEALWRELAAADTAAYNFYGPTETTVDAVSAPITGDRPVIGTPLRNTRAYVLDTDLRPVPPGVPGELYLAGPQVARGYLDRPGLTAQRFIADPFSGPGERMYRTGDRVRWTADGALEYLGRLDDQVKVRGFRIEPGEVEAALVGAGVREAAVVVREDGGHRRLVAYVVTDVDPADLRAALRRTLPDHMVPAAFVRLDRLPLTPNGKLDRRALPAPERGADDHVPPRDATEARLAEIWAEVLGLDRVGVTDNFFAIGGDSILSIQVVSRARRAGLALTSRDVFAHQTIADLATAVTPAAAPAAPAVTGPAPLTPIQHWFFATRDPRARFTMTLHVETAADPDRLAAALAAVVDHHDALRMRFHRVEGGWRQEPAADPVPLHRATVSDVDSYADAARDALDVERGPVLHAALLDVEGSLRLLLIAHHLVVDGVSWRVLVDDLRTAYDQLGRGEPVRLTPVGTPYTEWAHRLDRHVRAGGFDDDLPHWAGTPRPRRCRGTTRARPARARSGRSPPGSTARPPTRC</sequence>
<organism evidence="6 7">
    <name type="scientific">Actinokineospora soli</name>
    <dbReference type="NCBI Taxonomy" id="1048753"/>
    <lineage>
        <taxon>Bacteria</taxon>
        <taxon>Bacillati</taxon>
        <taxon>Actinomycetota</taxon>
        <taxon>Actinomycetes</taxon>
        <taxon>Pseudonocardiales</taxon>
        <taxon>Pseudonocardiaceae</taxon>
        <taxon>Actinokineospora</taxon>
    </lineage>
</organism>
<dbReference type="SUPFAM" id="SSF47336">
    <property type="entry name" value="ACP-like"/>
    <property type="match status" value="1"/>
</dbReference>
<dbReference type="CDD" id="cd05930">
    <property type="entry name" value="A_NRPS"/>
    <property type="match status" value="1"/>
</dbReference>
<dbReference type="InterPro" id="IPR020845">
    <property type="entry name" value="AMP-binding_CS"/>
</dbReference>
<dbReference type="SMART" id="SM00823">
    <property type="entry name" value="PKS_PP"/>
    <property type="match status" value="1"/>
</dbReference>
<dbReference type="InterPro" id="IPR025110">
    <property type="entry name" value="AMP-bd_C"/>
</dbReference>
<dbReference type="InterPro" id="IPR010071">
    <property type="entry name" value="AA_adenyl_dom"/>
</dbReference>